<keyword evidence="1" id="KW-1133">Transmembrane helix</keyword>
<feature type="transmembrane region" description="Helical" evidence="1">
    <location>
        <begin position="37"/>
        <end position="58"/>
    </location>
</feature>
<evidence type="ECO:0000313" key="3">
    <source>
        <dbReference type="Proteomes" id="UP000317881"/>
    </source>
</evidence>
<protein>
    <submittedName>
        <fullName evidence="2">Uncharacterized protein</fullName>
    </submittedName>
</protein>
<dbReference type="EMBL" id="BJND01000080">
    <property type="protein sequence ID" value="GEC09738.1"/>
    <property type="molecule type" value="Genomic_DNA"/>
</dbReference>
<name>A0A4Y3VU30_9ACTN</name>
<evidence type="ECO:0000313" key="2">
    <source>
        <dbReference type="EMBL" id="GEC09738.1"/>
    </source>
</evidence>
<reference evidence="2 3" key="1">
    <citation type="submission" date="2019-06" db="EMBL/GenBank/DDBJ databases">
        <title>Whole genome shotgun sequence of Streptomyces spinoverrucosus NBRC 14228.</title>
        <authorList>
            <person name="Hosoyama A."/>
            <person name="Uohara A."/>
            <person name="Ohji S."/>
            <person name="Ichikawa N."/>
        </authorList>
    </citation>
    <scope>NUCLEOTIDE SEQUENCE [LARGE SCALE GENOMIC DNA]</scope>
    <source>
        <strain evidence="2 3">NBRC 14228</strain>
    </source>
</reference>
<proteinExistence type="predicted"/>
<feature type="transmembrane region" description="Helical" evidence="1">
    <location>
        <begin position="64"/>
        <end position="82"/>
    </location>
</feature>
<dbReference type="AlphaFoldDB" id="A0A4Y3VU30"/>
<dbReference type="Proteomes" id="UP000317881">
    <property type="component" value="Unassembled WGS sequence"/>
</dbReference>
<feature type="transmembrane region" description="Helical" evidence="1">
    <location>
        <begin position="103"/>
        <end position="127"/>
    </location>
</feature>
<sequence>MLARLPLGYLVLMAAVAILVGGIAVQRCMRMSKVTMVFLAVSVGCCLVMTVVAASPFGRWNERQMLVMYAFTWTGLMVGLFPSRKLFSAYAEDVRRGVSRDRFVYPVRNQVAFYASVLVMALLGAALSI</sequence>
<gene>
    <name evidence="2" type="ORF">SSP24_73930</name>
</gene>
<organism evidence="2 3">
    <name type="scientific">Streptomyces spinoverrucosus</name>
    <dbReference type="NCBI Taxonomy" id="284043"/>
    <lineage>
        <taxon>Bacteria</taxon>
        <taxon>Bacillati</taxon>
        <taxon>Actinomycetota</taxon>
        <taxon>Actinomycetes</taxon>
        <taxon>Kitasatosporales</taxon>
        <taxon>Streptomycetaceae</taxon>
        <taxon>Streptomyces</taxon>
    </lineage>
</organism>
<accession>A0A4Y3VU30</accession>
<keyword evidence="3" id="KW-1185">Reference proteome</keyword>
<feature type="transmembrane region" description="Helical" evidence="1">
    <location>
        <begin position="6"/>
        <end position="25"/>
    </location>
</feature>
<evidence type="ECO:0000256" key="1">
    <source>
        <dbReference type="SAM" id="Phobius"/>
    </source>
</evidence>
<keyword evidence="1" id="KW-0812">Transmembrane</keyword>
<comment type="caution">
    <text evidence="2">The sequence shown here is derived from an EMBL/GenBank/DDBJ whole genome shotgun (WGS) entry which is preliminary data.</text>
</comment>
<keyword evidence="1" id="KW-0472">Membrane</keyword>